<gene>
    <name evidence="2" type="ordered locus">THI_0749</name>
    <name evidence="3" type="ORF">THICB1_100549</name>
</gene>
<proteinExistence type="predicted"/>
<dbReference type="eggNOG" id="COG4636">
    <property type="taxonomic scope" value="Bacteria"/>
</dbReference>
<protein>
    <recommendedName>
        <fullName evidence="1">Putative restriction endonuclease domain-containing protein</fullName>
    </recommendedName>
</protein>
<dbReference type="SUPFAM" id="SSF52980">
    <property type="entry name" value="Restriction endonuclease-like"/>
    <property type="match status" value="1"/>
</dbReference>
<evidence type="ECO:0000313" key="3">
    <source>
        <dbReference type="EMBL" id="CQR27264.1"/>
    </source>
</evidence>
<reference evidence="2" key="3">
    <citation type="submission" date="2010-07" db="EMBL/GenBank/DDBJ databases">
        <authorList>
            <person name="Genoscope - CEA"/>
        </authorList>
    </citation>
    <scope>NUCLEOTIDE SEQUENCE</scope>
    <source>
        <strain evidence="2">3As</strain>
    </source>
</reference>
<dbReference type="PANTHER" id="PTHR36558">
    <property type="entry name" value="GLR1098 PROTEIN"/>
    <property type="match status" value="1"/>
</dbReference>
<dbReference type="CDD" id="cd06260">
    <property type="entry name" value="DUF820-like"/>
    <property type="match status" value="1"/>
</dbReference>
<dbReference type="Gene3D" id="3.90.1570.10">
    <property type="entry name" value="tt1808, chain A"/>
    <property type="match status" value="1"/>
</dbReference>
<dbReference type="KEGG" id="thi:THI_0749"/>
<keyword evidence="5" id="KW-1185">Reference proteome</keyword>
<dbReference type="AlphaFoldDB" id="D6CKJ5"/>
<dbReference type="EMBL" id="FP475956">
    <property type="protein sequence ID" value="CAZ87463.1"/>
    <property type="molecule type" value="Genomic_DNA"/>
</dbReference>
<reference evidence="4" key="2">
    <citation type="journal article" date="2010" name="PLoS Genet.">
        <title>Structure, function, and evolution of the Thiomonas spp. genome.</title>
        <authorList>
            <person name="Arsene-Ploetze F."/>
            <person name="Koechler S."/>
            <person name="Marchal M."/>
            <person name="Coppee J.Y."/>
            <person name="Chandler M."/>
            <person name="Bonnefoy V."/>
            <person name="Brochier-Armanet C."/>
            <person name="Barakat M."/>
            <person name="Barbe V."/>
            <person name="Battaglia-Brunet F."/>
            <person name="Bruneel O."/>
            <person name="Bryan C.G."/>
            <person name="Cleiss-Arnold J."/>
            <person name="Cruveiller S."/>
            <person name="Erhardt M."/>
            <person name="Heinrich-Salmeron A."/>
            <person name="Hommais F."/>
            <person name="Joulian C."/>
            <person name="Krin E."/>
            <person name="Lieutaud A."/>
            <person name="Lievremont D."/>
            <person name="Michel C."/>
            <person name="Muller D."/>
            <person name="Ortet P."/>
            <person name="Proux C."/>
            <person name="Siguier P."/>
            <person name="Roche D."/>
            <person name="Rouy Z."/>
            <person name="Salvignol G."/>
            <person name="Slyemi D."/>
            <person name="Talla E."/>
            <person name="Weiss S."/>
            <person name="Weissenbach J."/>
            <person name="Medigue C."/>
            <person name="Bertin P.N."/>
        </authorList>
    </citation>
    <scope>NUCLEOTIDE SEQUENCE [LARGE SCALE GENOMIC DNA]</scope>
    <source>
        <strain evidence="4">DSM 22701 / CIP 110005 / 3As</strain>
    </source>
</reference>
<dbReference type="Proteomes" id="UP000078599">
    <property type="component" value="Unassembled WGS sequence"/>
</dbReference>
<accession>D6CKJ5</accession>
<dbReference type="EMBL" id="CTRI01000002">
    <property type="protein sequence ID" value="CQR27264.1"/>
    <property type="molecule type" value="Genomic_DNA"/>
</dbReference>
<dbReference type="HOGENOM" id="CLU_076312_6_0_4"/>
<reference evidence="3 5" key="4">
    <citation type="submission" date="2015-03" db="EMBL/GenBank/DDBJ databases">
        <authorList>
            <person name="Regsiter A."/>
            <person name="william w."/>
        </authorList>
    </citation>
    <scope>NUCLEOTIDE SEQUENCE [LARGE SCALE GENOMIC DNA]</scope>
    <source>
        <strain evidence="3 5">CB1</strain>
    </source>
</reference>
<feature type="domain" description="Putative restriction endonuclease" evidence="1">
    <location>
        <begin position="13"/>
        <end position="166"/>
    </location>
</feature>
<sequence>MPPIPALKLAASVEDYLEGEQLTDIKHEYLDGQVVAMGGASRKHGLIAAALALALGAQARARRCQLFIADMKVRVEHEGETFFYYPDLVLTCDPEDRHNLYCTRPCLIIEVLSKGTERIDRREKRLAYGLLPSLQEYVLVDQDALCIDRYHRTPQGWAHDRVVEGVLRLDCLELDLPLSEIYADIE</sequence>
<dbReference type="PANTHER" id="PTHR36558:SF1">
    <property type="entry name" value="RESTRICTION ENDONUCLEASE DOMAIN-CONTAINING PROTEIN-RELATED"/>
    <property type="match status" value="1"/>
</dbReference>
<dbReference type="InterPro" id="IPR011335">
    <property type="entry name" value="Restrct_endonuc-II-like"/>
</dbReference>
<evidence type="ECO:0000313" key="4">
    <source>
        <dbReference type="Proteomes" id="UP000002372"/>
    </source>
</evidence>
<evidence type="ECO:0000313" key="5">
    <source>
        <dbReference type="Proteomes" id="UP000078599"/>
    </source>
</evidence>
<dbReference type="OrthoDB" id="9799703at2"/>
<reference key="1">
    <citation type="submission" date="2009-07" db="EMBL/GenBank/DDBJ databases">
        <authorList>
            <person name="Genoscope - CEA"/>
        </authorList>
    </citation>
    <scope>NUCLEOTIDE SEQUENCE</scope>
    <source>
        <strain>3As</strain>
    </source>
</reference>
<name>D6CKJ5_THIA3</name>
<evidence type="ECO:0000313" key="2">
    <source>
        <dbReference type="EMBL" id="CAZ87463.1"/>
    </source>
</evidence>
<dbReference type="RefSeq" id="WP_013104821.1">
    <property type="nucleotide sequence ID" value="NC_014145.1"/>
</dbReference>
<dbReference type="InterPro" id="IPR012296">
    <property type="entry name" value="Nuclease_put_TT1808"/>
</dbReference>
<dbReference type="Pfam" id="PF05685">
    <property type="entry name" value="Uma2"/>
    <property type="match status" value="1"/>
</dbReference>
<evidence type="ECO:0000259" key="1">
    <source>
        <dbReference type="Pfam" id="PF05685"/>
    </source>
</evidence>
<organism evidence="2 4">
    <name type="scientific">Thiomonas arsenitoxydans (strain DSM 22701 / CIP 110005 / 3As)</name>
    <dbReference type="NCBI Taxonomy" id="426114"/>
    <lineage>
        <taxon>Bacteria</taxon>
        <taxon>Pseudomonadati</taxon>
        <taxon>Pseudomonadota</taxon>
        <taxon>Betaproteobacteria</taxon>
        <taxon>Burkholderiales</taxon>
        <taxon>Thiomonas</taxon>
    </lineage>
</organism>
<dbReference type="InterPro" id="IPR008538">
    <property type="entry name" value="Uma2"/>
</dbReference>
<dbReference type="Proteomes" id="UP000002372">
    <property type="component" value="Chromosome"/>
</dbReference>